<evidence type="ECO:0000313" key="2">
    <source>
        <dbReference type="EMBL" id="MXU82756.1"/>
    </source>
</evidence>
<proteinExistence type="predicted"/>
<reference evidence="2" key="1">
    <citation type="submission" date="2019-12" db="EMBL/GenBank/DDBJ databases">
        <title>An insight into the sialome of adult female Ixodes ricinus ticks feeding for 6 days.</title>
        <authorList>
            <person name="Perner J."/>
            <person name="Ribeiro J.M.C."/>
        </authorList>
    </citation>
    <scope>NUCLEOTIDE SEQUENCE</scope>
    <source>
        <strain evidence="2">Semi-engorged</strain>
        <tissue evidence="2">Salivary glands</tissue>
    </source>
</reference>
<feature type="chain" id="PRO_5025374159" evidence="1">
    <location>
        <begin position="20"/>
        <end position="71"/>
    </location>
</feature>
<protein>
    <submittedName>
        <fullName evidence="2">Putative secreted protein</fullName>
    </submittedName>
</protein>
<dbReference type="AlphaFoldDB" id="A0A6B0U361"/>
<evidence type="ECO:0000256" key="1">
    <source>
        <dbReference type="SAM" id="SignalP"/>
    </source>
</evidence>
<sequence>MLACKNLGPILLSLPIACATSDTSAPVSSQMADTALMLEIRWARNALAASLESSEDQVFIVMIFSSGIQCL</sequence>
<keyword evidence="1" id="KW-0732">Signal</keyword>
<dbReference type="EMBL" id="GIFC01000673">
    <property type="protein sequence ID" value="MXU82756.1"/>
    <property type="molecule type" value="Transcribed_RNA"/>
</dbReference>
<feature type="signal peptide" evidence="1">
    <location>
        <begin position="1"/>
        <end position="19"/>
    </location>
</feature>
<name>A0A6B0U361_IXORI</name>
<organism evidence="2">
    <name type="scientific">Ixodes ricinus</name>
    <name type="common">Common tick</name>
    <name type="synonym">Acarus ricinus</name>
    <dbReference type="NCBI Taxonomy" id="34613"/>
    <lineage>
        <taxon>Eukaryota</taxon>
        <taxon>Metazoa</taxon>
        <taxon>Ecdysozoa</taxon>
        <taxon>Arthropoda</taxon>
        <taxon>Chelicerata</taxon>
        <taxon>Arachnida</taxon>
        <taxon>Acari</taxon>
        <taxon>Parasitiformes</taxon>
        <taxon>Ixodida</taxon>
        <taxon>Ixodoidea</taxon>
        <taxon>Ixodidae</taxon>
        <taxon>Ixodinae</taxon>
        <taxon>Ixodes</taxon>
    </lineage>
</organism>
<accession>A0A6B0U361</accession>